<evidence type="ECO:0000313" key="1">
    <source>
        <dbReference type="EMBL" id="KAK5909851.1"/>
    </source>
</evidence>
<proteinExistence type="predicted"/>
<comment type="caution">
    <text evidence="1">The sequence shown here is derived from an EMBL/GenBank/DDBJ whole genome shotgun (WGS) entry which is preliminary data.</text>
</comment>
<sequence length="193" mass="22282">MLNKRLGSSITYYWVSRESIESCDELILGSLQAVKGTFKIHQIVSSQPAQITHREVSCFCKRLEMSPCPCYKPVTVDLRNTVHHPENQPWSLPEPPREQESVLDLCGKFVIVPYDELPYVGQVLKVVGEELQVSCMQQSGDKNLFMWPQTPDVMFYFRKDIHAAISEPEPATSRFSKLTCQDWVKFRNTFFFV</sequence>
<accession>A0AAN8CT48</accession>
<name>A0AAN8CT48_9TELE</name>
<evidence type="ECO:0000313" key="2">
    <source>
        <dbReference type="Proteomes" id="UP001335648"/>
    </source>
</evidence>
<dbReference type="AlphaFoldDB" id="A0AAN8CT48"/>
<dbReference type="EMBL" id="JAULUE010002048">
    <property type="protein sequence ID" value="KAK5909851.1"/>
    <property type="molecule type" value="Genomic_DNA"/>
</dbReference>
<dbReference type="Proteomes" id="UP001335648">
    <property type="component" value="Unassembled WGS sequence"/>
</dbReference>
<protein>
    <submittedName>
        <fullName evidence="1">Uncharacterized protein</fullName>
    </submittedName>
</protein>
<gene>
    <name evidence="1" type="ORF">CesoFtcFv8_003744</name>
</gene>
<keyword evidence="2" id="KW-1185">Reference proteome</keyword>
<reference evidence="1 2" key="1">
    <citation type="journal article" date="2023" name="Mol. Biol. Evol.">
        <title>Genomics of Secondarily Temperate Adaptation in the Only Non-Antarctic Icefish.</title>
        <authorList>
            <person name="Rivera-Colon A.G."/>
            <person name="Rayamajhi N."/>
            <person name="Minhas B.F."/>
            <person name="Madrigal G."/>
            <person name="Bilyk K.T."/>
            <person name="Yoon V."/>
            <person name="Hune M."/>
            <person name="Gregory S."/>
            <person name="Cheng C.H.C."/>
            <person name="Catchen J.M."/>
        </authorList>
    </citation>
    <scope>NUCLEOTIDE SEQUENCE [LARGE SCALE GENOMIC DNA]</scope>
    <source>
        <strain evidence="1">JC2023a</strain>
    </source>
</reference>
<organism evidence="1 2">
    <name type="scientific">Champsocephalus esox</name>
    <name type="common">pike icefish</name>
    <dbReference type="NCBI Taxonomy" id="159716"/>
    <lineage>
        <taxon>Eukaryota</taxon>
        <taxon>Metazoa</taxon>
        <taxon>Chordata</taxon>
        <taxon>Craniata</taxon>
        <taxon>Vertebrata</taxon>
        <taxon>Euteleostomi</taxon>
        <taxon>Actinopterygii</taxon>
        <taxon>Neopterygii</taxon>
        <taxon>Teleostei</taxon>
        <taxon>Neoteleostei</taxon>
        <taxon>Acanthomorphata</taxon>
        <taxon>Eupercaria</taxon>
        <taxon>Perciformes</taxon>
        <taxon>Notothenioidei</taxon>
        <taxon>Channichthyidae</taxon>
        <taxon>Champsocephalus</taxon>
    </lineage>
</organism>